<accession>A0ABD1YE40</accession>
<dbReference type="InterPro" id="IPR009060">
    <property type="entry name" value="UBA-like_sf"/>
</dbReference>
<comment type="caution">
    <text evidence="3">The sequence shown here is derived from an EMBL/GenBank/DDBJ whole genome shotgun (WGS) entry which is preliminary data.</text>
</comment>
<keyword evidence="4" id="KW-1185">Reference proteome</keyword>
<organism evidence="3 4">
    <name type="scientific">Riccia fluitans</name>
    <dbReference type="NCBI Taxonomy" id="41844"/>
    <lineage>
        <taxon>Eukaryota</taxon>
        <taxon>Viridiplantae</taxon>
        <taxon>Streptophyta</taxon>
        <taxon>Embryophyta</taxon>
        <taxon>Marchantiophyta</taxon>
        <taxon>Marchantiopsida</taxon>
        <taxon>Marchantiidae</taxon>
        <taxon>Marchantiales</taxon>
        <taxon>Ricciaceae</taxon>
        <taxon>Riccia</taxon>
    </lineage>
</organism>
<dbReference type="PROSITE" id="PS50030">
    <property type="entry name" value="UBA"/>
    <property type="match status" value="1"/>
</dbReference>
<dbReference type="Pfam" id="PF00627">
    <property type="entry name" value="UBA"/>
    <property type="match status" value="1"/>
</dbReference>
<dbReference type="Gene3D" id="1.10.8.10">
    <property type="entry name" value="DNA helicase RuvA subunit, C-terminal domain"/>
    <property type="match status" value="1"/>
</dbReference>
<dbReference type="InterPro" id="IPR015940">
    <property type="entry name" value="UBA"/>
</dbReference>
<name>A0ABD1YE40_9MARC</name>
<reference evidence="3 4" key="1">
    <citation type="submission" date="2024-09" db="EMBL/GenBank/DDBJ databases">
        <title>Chromosome-scale assembly of Riccia fluitans.</title>
        <authorList>
            <person name="Paukszto L."/>
            <person name="Sawicki J."/>
            <person name="Karawczyk K."/>
            <person name="Piernik-Szablinska J."/>
            <person name="Szczecinska M."/>
            <person name="Mazdziarz M."/>
        </authorList>
    </citation>
    <scope>NUCLEOTIDE SEQUENCE [LARGE SCALE GENOMIC DNA]</scope>
    <source>
        <strain evidence="3">Rf_01</strain>
        <tissue evidence="3">Aerial parts of the thallus</tissue>
    </source>
</reference>
<feature type="domain" description="UBA" evidence="2">
    <location>
        <begin position="155"/>
        <end position="197"/>
    </location>
</feature>
<evidence type="ECO:0000313" key="4">
    <source>
        <dbReference type="Proteomes" id="UP001605036"/>
    </source>
</evidence>
<proteinExistence type="predicted"/>
<evidence type="ECO:0000313" key="3">
    <source>
        <dbReference type="EMBL" id="KAL2629051.1"/>
    </source>
</evidence>
<evidence type="ECO:0000259" key="2">
    <source>
        <dbReference type="PROSITE" id="PS50030"/>
    </source>
</evidence>
<dbReference type="Proteomes" id="UP001605036">
    <property type="component" value="Unassembled WGS sequence"/>
</dbReference>
<dbReference type="SUPFAM" id="SSF46934">
    <property type="entry name" value="UBA-like"/>
    <property type="match status" value="1"/>
</dbReference>
<protein>
    <recommendedName>
        <fullName evidence="2">UBA domain-containing protein</fullName>
    </recommendedName>
</protein>
<dbReference type="AlphaFoldDB" id="A0ABD1YE40"/>
<sequence>MEVVGAIQTVYAIVKGIYVLQKKVVKFKGEVDEFVEFIKTVERQLSREESVLRSYQEGQRMLPKDVADLLRNLQIHLIESRDLLQTLTFYSSITDAPGQMKKLRQEIEGVKLNMVFEMVLGAGSQSRVHQEASSSQATHKAPARNVVQPNLAPMYQDPEVDKVNELMELGFDRESATKALSLCDDNKEQAAIYLFELRDKAQQVSDTTTSHQHLQRTQSTYPRDHDKIGWEVYKEQVSDPTTSHQHLQRTQSTYPRDHDKIGWEAYKEQVSDPTTSHQHLQRSQSTYPRDHDKIGWVAYKDHCNSARF</sequence>
<dbReference type="SMART" id="SM00165">
    <property type="entry name" value="UBA"/>
    <property type="match status" value="1"/>
</dbReference>
<dbReference type="EMBL" id="JBHFFA010000004">
    <property type="protein sequence ID" value="KAL2629051.1"/>
    <property type="molecule type" value="Genomic_DNA"/>
</dbReference>
<feature type="region of interest" description="Disordered" evidence="1">
    <location>
        <begin position="269"/>
        <end position="288"/>
    </location>
</feature>
<feature type="compositionally biased region" description="Polar residues" evidence="1">
    <location>
        <begin position="271"/>
        <end position="287"/>
    </location>
</feature>
<evidence type="ECO:0000256" key="1">
    <source>
        <dbReference type="SAM" id="MobiDB-lite"/>
    </source>
</evidence>
<gene>
    <name evidence="3" type="ORF">R1flu_013737</name>
</gene>